<dbReference type="SUPFAM" id="SSF52075">
    <property type="entry name" value="Outer arm dynein light chain 1"/>
    <property type="match status" value="1"/>
</dbReference>
<gene>
    <name evidence="4" type="ORF">DGYR_LOCUS3354</name>
</gene>
<accession>A0A7I8VFQ5</accession>
<dbReference type="InterPro" id="IPR001611">
    <property type="entry name" value="Leu-rich_rpt"/>
</dbReference>
<keyword evidence="5" id="KW-1185">Reference proteome</keyword>
<dbReference type="InterPro" id="IPR032675">
    <property type="entry name" value="LRR_dom_sf"/>
</dbReference>
<proteinExistence type="predicted"/>
<dbReference type="InterPro" id="IPR050836">
    <property type="entry name" value="SDS22/Internalin_LRR"/>
</dbReference>
<dbReference type="EMBL" id="CAJFCJ010000005">
    <property type="protein sequence ID" value="CAD5114519.1"/>
    <property type="molecule type" value="Genomic_DNA"/>
</dbReference>
<dbReference type="OrthoDB" id="1517790at2759"/>
<evidence type="ECO:0000256" key="1">
    <source>
        <dbReference type="ARBA" id="ARBA00022614"/>
    </source>
</evidence>
<dbReference type="PANTHER" id="PTHR46652:SF3">
    <property type="entry name" value="LEUCINE-RICH REPEAT-CONTAINING PROTEIN 9"/>
    <property type="match status" value="1"/>
</dbReference>
<dbReference type="PROSITE" id="PS51450">
    <property type="entry name" value="LRR"/>
    <property type="match status" value="12"/>
</dbReference>
<dbReference type="Proteomes" id="UP000549394">
    <property type="component" value="Unassembled WGS sequence"/>
</dbReference>
<dbReference type="Pfam" id="PF14580">
    <property type="entry name" value="LRR_9"/>
    <property type="match status" value="3"/>
</dbReference>
<feature type="coiled-coil region" evidence="3">
    <location>
        <begin position="312"/>
        <end position="368"/>
    </location>
</feature>
<evidence type="ECO:0000313" key="4">
    <source>
        <dbReference type="EMBL" id="CAD5114519.1"/>
    </source>
</evidence>
<keyword evidence="1" id="KW-0433">Leucine-rich repeat</keyword>
<organism evidence="4 5">
    <name type="scientific">Dimorphilus gyrociliatus</name>
    <dbReference type="NCBI Taxonomy" id="2664684"/>
    <lineage>
        <taxon>Eukaryota</taxon>
        <taxon>Metazoa</taxon>
        <taxon>Spiralia</taxon>
        <taxon>Lophotrochozoa</taxon>
        <taxon>Annelida</taxon>
        <taxon>Polychaeta</taxon>
        <taxon>Polychaeta incertae sedis</taxon>
        <taxon>Dinophilidae</taxon>
        <taxon>Dimorphilus</taxon>
    </lineage>
</organism>
<comment type="caution">
    <text evidence="4">The sequence shown here is derived from an EMBL/GenBank/DDBJ whole genome shotgun (WGS) entry which is preliminary data.</text>
</comment>
<evidence type="ECO:0000256" key="3">
    <source>
        <dbReference type="SAM" id="Coils"/>
    </source>
</evidence>
<dbReference type="SMART" id="SM00369">
    <property type="entry name" value="LRR_TYP"/>
    <property type="match status" value="11"/>
</dbReference>
<dbReference type="SUPFAM" id="SSF52058">
    <property type="entry name" value="L domain-like"/>
    <property type="match status" value="2"/>
</dbReference>
<dbReference type="SMART" id="SM00365">
    <property type="entry name" value="LRR_SD22"/>
    <property type="match status" value="15"/>
</dbReference>
<dbReference type="PANTHER" id="PTHR46652">
    <property type="entry name" value="LEUCINE-RICH REPEAT AND IQ DOMAIN-CONTAINING PROTEIN 1-RELATED"/>
    <property type="match status" value="1"/>
</dbReference>
<evidence type="ECO:0000256" key="2">
    <source>
        <dbReference type="ARBA" id="ARBA00022737"/>
    </source>
</evidence>
<evidence type="ECO:0000313" key="5">
    <source>
        <dbReference type="Proteomes" id="UP000549394"/>
    </source>
</evidence>
<reference evidence="4 5" key="1">
    <citation type="submission" date="2020-08" db="EMBL/GenBank/DDBJ databases">
        <authorList>
            <person name="Hejnol A."/>
        </authorList>
    </citation>
    <scope>NUCLEOTIDE SEQUENCE [LARGE SCALE GENOMIC DNA]</scope>
</reference>
<dbReference type="Gene3D" id="3.80.10.10">
    <property type="entry name" value="Ribonuclease Inhibitor"/>
    <property type="match status" value="7"/>
</dbReference>
<keyword evidence="2" id="KW-0677">Repeat</keyword>
<dbReference type="InterPro" id="IPR003591">
    <property type="entry name" value="Leu-rich_rpt_typical-subtyp"/>
</dbReference>
<sequence>MGESVIKKVEKMDEETILKELCICNGISLENLAEEANKVELLEMFFSGFPTIVGLRQFTNLRTLCLVSQSISEIKGLDNLVFLTELWIAEANIKRIENLDKNINLVKLYLYSNEIEQIENLSHLSNLEVLWLHKNKITNIEGLDNLKMLMDLNLAENRISKIGDKFMHLDHLRILELSGNAIYSFKELTGLCEVKSLRELGLRTPTFAPSPVGQLCNYATHILFHMPKLERLDGEIIQNKSLELAEATVDRKKMFYNMRIQTHLRNLDEEITRLDHIKSQLINLPNSKLTALNYVVRAHELQIDKINIKTSEDNEEDRVKAISNKIEDLQSDFKQWEEKLNDIDSQYAEVHENRVIKTEESLEREKIELETGGNVRFEYGNKDSVWLKHVENLIQARFCLNDYNSINVKGVKVKSIIRVHNRILNQLYDDTLMKKLGEEEQSSSATRKLTEFFFYVWNPSVCSQGLIRLAEDGIPAENEIIPLANSLWLADVERIKSLLKNLGKCHDPCPFRFGQVMLCKVFLGQSVQHSNGENISRDAFKSADSVYQPRTECSNASVSLAATNKILNAPSSTASTPRVTSCECTSRHANWFSFERRLVVPEFLIDFEYETILPNPTPFSGCTESSVYLRLNKALIDNSNSSGLKLDEEIIKNLPEDYESLPKLSVITERDIRDLTGYSDLSFLTVLNLHGSNLTRLTSFKNCVSLRKLILSFNDLSRIDEVNNLNLEYLDISFNRIGTLEGVKNLHQLLTLNASWNRLRNSREDISILRKHCEGLTHLDLRYNPWQKEDTVRFRAIGRLRNLIILDGREVKEDEKKLAFQAAAASRINQQLLLKNGRMDDSLPRSLRLQSICHILHDLGRSIESNGGDQWLNCITSLNLDGQHISKLSNLERLESLKWASFNDNDLTKIEGLENCYCLEELCLNYNCLTKLENVSNLKNLKHLELSHNYIHSLEGTHGLVSLQYLAADNNMLANLHGLQRLAELKHLYLGSNKIDCGRELFKLKPLNNLTVLDLLGNPIVKLVDNYRLFIVYHLKNLRALDGKAVEIIEANAAKDEFGGKLTQDIVVERLGHSNFVELKELEVANSNFKQVDLGNAKTFVNLKSINLEHNNLTNLAGLTNLPNIKVICLNYNKIESVIPVSKPSKFQTKLVHDIEADDKPILPTLEVLHLGYNGIKDLALLGLNRIPSLKSVFLQGNEISKVCGLDNLTGLRSLVLDRNRIKSLAENSLVSQWKLNELHMDDNRLKDLSNFGNLQHLQRLFLANNRISEMVELDKLEPLLNLVEISLINNPCARRHLHRPALVYRVPSLHVIDGLSINDEERAKADIYFLDQVNASPNNNQVSTHATFDATLPGIGSFKMHVPVKVTNMQLTTTPSWGGPMHLTPAESNERKRMVLNQQQQYMSKNPRNQVPFVPHYDQK</sequence>
<dbReference type="SMART" id="SM00364">
    <property type="entry name" value="LRR_BAC"/>
    <property type="match status" value="7"/>
</dbReference>
<protein>
    <submittedName>
        <fullName evidence="4">DgyrCDS3643</fullName>
    </submittedName>
</protein>
<keyword evidence="3" id="KW-0175">Coiled coil</keyword>
<name>A0A7I8VFQ5_9ANNE</name>